<reference evidence="6" key="1">
    <citation type="submission" date="2020-03" db="EMBL/GenBank/DDBJ databases">
        <title>Intra-Species Differences in Population Size shape Life History and Genome Evolution.</title>
        <authorList>
            <person name="Willemsen D."/>
            <person name="Cui R."/>
            <person name="Valenzano D.R."/>
        </authorList>
    </citation>
    <scope>NUCLEOTIDE SEQUENCE</scope>
    <source>
        <strain evidence="6">GRZ</strain>
        <tissue evidence="6">Whole</tissue>
    </source>
</reference>
<dbReference type="GO" id="GO:0007188">
    <property type="term" value="P:adenylate cyclase-modulating G protein-coupled receptor signaling pathway"/>
    <property type="evidence" value="ECO:0007669"/>
    <property type="project" value="TreeGrafter"/>
</dbReference>
<dbReference type="SUPFAM" id="SSF52540">
    <property type="entry name" value="P-loop containing nucleoside triphosphate hydrolases"/>
    <property type="match status" value="1"/>
</dbReference>
<dbReference type="OMA" id="WICCLEN"/>
<accession>A0A9D2YDG4</accession>
<feature type="binding site" evidence="5">
    <location>
        <begin position="72"/>
        <end position="75"/>
    </location>
    <ligand>
        <name>GTP</name>
        <dbReference type="ChEBI" id="CHEBI:37565"/>
    </ligand>
</feature>
<sequence>MVDVGGMRSKRRKWVFAFEHVTSIIFLVAISEYDQVMFETDSVNRLVESLHLFQTIIYSTWLEEASTILFLNKTDLLEEKITHSHLVTYFPDYNGPPGDAESAKKFIHKKFVDAHTGHHKPLHMHFTCTTDTDNIRVVFRAVRPALIHHSLEKFRVE</sequence>
<evidence type="ECO:0000256" key="1">
    <source>
        <dbReference type="ARBA" id="ARBA00022723"/>
    </source>
</evidence>
<evidence type="ECO:0000256" key="3">
    <source>
        <dbReference type="ARBA" id="ARBA00023134"/>
    </source>
</evidence>
<dbReference type="PANTHER" id="PTHR10218">
    <property type="entry name" value="GTP-BINDING PROTEIN ALPHA SUBUNIT"/>
    <property type="match status" value="1"/>
</dbReference>
<dbReference type="GO" id="GO:0005525">
    <property type="term" value="F:GTP binding"/>
    <property type="evidence" value="ECO:0007669"/>
    <property type="project" value="UniProtKB-KW"/>
</dbReference>
<dbReference type="FunFam" id="3.40.50.300:FF:000692">
    <property type="entry name" value="Guanine nucleotide-binding protein subunit alpha"/>
    <property type="match status" value="1"/>
</dbReference>
<evidence type="ECO:0000313" key="7">
    <source>
        <dbReference type="Proteomes" id="UP000822369"/>
    </source>
</evidence>
<dbReference type="Proteomes" id="UP000822369">
    <property type="component" value="Chromosome 8"/>
</dbReference>
<dbReference type="InterPro" id="IPR001019">
    <property type="entry name" value="Gprotein_alpha_su"/>
</dbReference>
<evidence type="ECO:0000313" key="6">
    <source>
        <dbReference type="EMBL" id="KAF7217339.1"/>
    </source>
</evidence>
<dbReference type="Pfam" id="PF00503">
    <property type="entry name" value="G-alpha"/>
    <property type="match status" value="1"/>
</dbReference>
<dbReference type="GO" id="GO:0001664">
    <property type="term" value="F:G protein-coupled receptor binding"/>
    <property type="evidence" value="ECO:0007669"/>
    <property type="project" value="TreeGrafter"/>
</dbReference>
<dbReference type="GO" id="GO:0005834">
    <property type="term" value="C:heterotrimeric G-protein complex"/>
    <property type="evidence" value="ECO:0007669"/>
    <property type="project" value="TreeGrafter"/>
</dbReference>
<organism evidence="6 7">
    <name type="scientific">Nothobranchius furzeri</name>
    <name type="common">Turquoise killifish</name>
    <dbReference type="NCBI Taxonomy" id="105023"/>
    <lineage>
        <taxon>Eukaryota</taxon>
        <taxon>Metazoa</taxon>
        <taxon>Chordata</taxon>
        <taxon>Craniata</taxon>
        <taxon>Vertebrata</taxon>
        <taxon>Euteleostomi</taxon>
        <taxon>Actinopterygii</taxon>
        <taxon>Neopterygii</taxon>
        <taxon>Teleostei</taxon>
        <taxon>Neoteleostei</taxon>
        <taxon>Acanthomorphata</taxon>
        <taxon>Ovalentaria</taxon>
        <taxon>Atherinomorphae</taxon>
        <taxon>Cyprinodontiformes</taxon>
        <taxon>Nothobranchiidae</taxon>
        <taxon>Nothobranchius</taxon>
    </lineage>
</organism>
<keyword evidence="4" id="KW-0807">Transducer</keyword>
<evidence type="ECO:0000256" key="5">
    <source>
        <dbReference type="PIRSR" id="PIRSR601019-1"/>
    </source>
</evidence>
<proteinExistence type="predicted"/>
<gene>
    <name evidence="6" type="ORF">G4P62_002123</name>
</gene>
<dbReference type="EMBL" id="JAAVVJ010000008">
    <property type="protein sequence ID" value="KAF7217339.1"/>
    <property type="molecule type" value="Genomic_DNA"/>
</dbReference>
<dbReference type="Gene3D" id="3.40.50.300">
    <property type="entry name" value="P-loop containing nucleotide triphosphate hydrolases"/>
    <property type="match status" value="1"/>
</dbReference>
<evidence type="ECO:0000256" key="4">
    <source>
        <dbReference type="ARBA" id="ARBA00023224"/>
    </source>
</evidence>
<keyword evidence="2 5" id="KW-0547">Nucleotide-binding</keyword>
<keyword evidence="3 5" id="KW-0342">GTP-binding</keyword>
<dbReference type="GO" id="GO:0046872">
    <property type="term" value="F:metal ion binding"/>
    <property type="evidence" value="ECO:0007669"/>
    <property type="project" value="UniProtKB-KW"/>
</dbReference>
<dbReference type="SMART" id="SM00275">
    <property type="entry name" value="G_alpha"/>
    <property type="match status" value="1"/>
</dbReference>
<dbReference type="PRINTS" id="PR00318">
    <property type="entry name" value="GPROTEINA"/>
</dbReference>
<dbReference type="InterPro" id="IPR027417">
    <property type="entry name" value="P-loop_NTPase"/>
</dbReference>
<comment type="caution">
    <text evidence="6">The sequence shown here is derived from an EMBL/GenBank/DDBJ whole genome shotgun (WGS) entry which is preliminary data.</text>
</comment>
<dbReference type="AlphaFoldDB" id="A0A9D2YDG4"/>
<dbReference type="GO" id="GO:0005737">
    <property type="term" value="C:cytoplasm"/>
    <property type="evidence" value="ECO:0007669"/>
    <property type="project" value="TreeGrafter"/>
</dbReference>
<protein>
    <submittedName>
        <fullName evidence="6">Transcript variant X3</fullName>
    </submittedName>
</protein>
<dbReference type="GO" id="GO:0031683">
    <property type="term" value="F:G-protein beta/gamma-subunit complex binding"/>
    <property type="evidence" value="ECO:0007669"/>
    <property type="project" value="InterPro"/>
</dbReference>
<dbReference type="PROSITE" id="PS51882">
    <property type="entry name" value="G_ALPHA"/>
    <property type="match status" value="1"/>
</dbReference>
<dbReference type="CDD" id="cd00066">
    <property type="entry name" value="G-alpha"/>
    <property type="match status" value="1"/>
</dbReference>
<keyword evidence="1" id="KW-0479">Metal-binding</keyword>
<dbReference type="GO" id="GO:0005096">
    <property type="term" value="F:GTPase activator activity"/>
    <property type="evidence" value="ECO:0007669"/>
    <property type="project" value="TreeGrafter"/>
</dbReference>
<name>A0A9D2YDG4_NOTFU</name>
<evidence type="ECO:0000256" key="2">
    <source>
        <dbReference type="ARBA" id="ARBA00022741"/>
    </source>
</evidence>
<dbReference type="PANTHER" id="PTHR10218:SF364">
    <property type="entry name" value="GUANINE NUCLEOTIDE-BINDING PROTEIN (G PROTEIN), Q POLYPEPTIDE"/>
    <property type="match status" value="1"/>
</dbReference>
<dbReference type="GO" id="GO:0003924">
    <property type="term" value="F:GTPase activity"/>
    <property type="evidence" value="ECO:0007669"/>
    <property type="project" value="InterPro"/>
</dbReference>